<dbReference type="Proteomes" id="UP000314987">
    <property type="component" value="Unassembled WGS sequence"/>
</dbReference>
<dbReference type="GeneTree" id="ENSGT00390000003207"/>
<dbReference type="Ensembl" id="ENSVURT00010037098.1">
    <property type="protein sequence ID" value="ENSVURP00010032588.1"/>
    <property type="gene ID" value="ENSVURG00010024848.1"/>
</dbReference>
<dbReference type="OMA" id="YTPECAT"/>
<proteinExistence type="predicted"/>
<feature type="coiled-coil region" evidence="1">
    <location>
        <begin position="133"/>
        <end position="160"/>
    </location>
</feature>
<feature type="compositionally biased region" description="Basic and acidic residues" evidence="2">
    <location>
        <begin position="12"/>
        <end position="22"/>
    </location>
</feature>
<feature type="region of interest" description="Disordered" evidence="2">
    <location>
        <begin position="1"/>
        <end position="22"/>
    </location>
</feature>
<accession>A0A4X2M8G1</accession>
<protein>
    <recommendedName>
        <fullName evidence="5">Coiled-coil domain containing 105</fullName>
    </recommendedName>
</protein>
<evidence type="ECO:0008006" key="5">
    <source>
        <dbReference type="Google" id="ProtNLM"/>
    </source>
</evidence>
<dbReference type="GO" id="GO:0030317">
    <property type="term" value="P:flagellated sperm motility"/>
    <property type="evidence" value="ECO:0007669"/>
    <property type="project" value="Ensembl"/>
</dbReference>
<dbReference type="InterPro" id="IPR038949">
    <property type="entry name" value="TEKTL1"/>
</dbReference>
<keyword evidence="4" id="KW-1185">Reference proteome</keyword>
<dbReference type="STRING" id="29139.ENSVURP00010032588"/>
<evidence type="ECO:0000256" key="2">
    <source>
        <dbReference type="SAM" id="MobiDB-lite"/>
    </source>
</evidence>
<dbReference type="PANTHER" id="PTHR35081:SF1">
    <property type="entry name" value="COILED-COIL DOMAIN-CONTAINING PROTEIN 105"/>
    <property type="match status" value="1"/>
</dbReference>
<dbReference type="AlphaFoldDB" id="A0A4X2M8G1"/>
<gene>
    <name evidence="3" type="primary">TEKTL1</name>
</gene>
<evidence type="ECO:0000256" key="1">
    <source>
        <dbReference type="SAM" id="Coils"/>
    </source>
</evidence>
<reference evidence="4" key="1">
    <citation type="submission" date="2018-12" db="EMBL/GenBank/DDBJ databases">
        <authorList>
            <person name="Yazar S."/>
        </authorList>
    </citation>
    <scope>NUCLEOTIDE SEQUENCE [LARGE SCALE GENOMIC DNA]</scope>
</reference>
<dbReference type="GO" id="GO:0036126">
    <property type="term" value="C:sperm flagellum"/>
    <property type="evidence" value="ECO:0007669"/>
    <property type="project" value="Ensembl"/>
</dbReference>
<evidence type="ECO:0000313" key="3">
    <source>
        <dbReference type="Ensembl" id="ENSVURP00010032588.1"/>
    </source>
</evidence>
<evidence type="ECO:0000313" key="4">
    <source>
        <dbReference type="Proteomes" id="UP000314987"/>
    </source>
</evidence>
<dbReference type="GO" id="GO:0160112">
    <property type="term" value="C:axonemal B tubule inner sheath"/>
    <property type="evidence" value="ECO:0007669"/>
    <property type="project" value="Ensembl"/>
</dbReference>
<name>A0A4X2M8G1_VOMUR</name>
<organism evidence="3 4">
    <name type="scientific">Vombatus ursinus</name>
    <name type="common">Common wombat</name>
    <dbReference type="NCBI Taxonomy" id="29139"/>
    <lineage>
        <taxon>Eukaryota</taxon>
        <taxon>Metazoa</taxon>
        <taxon>Chordata</taxon>
        <taxon>Craniata</taxon>
        <taxon>Vertebrata</taxon>
        <taxon>Euteleostomi</taxon>
        <taxon>Mammalia</taxon>
        <taxon>Metatheria</taxon>
        <taxon>Diprotodontia</taxon>
        <taxon>Vombatidae</taxon>
        <taxon>Vombatus</taxon>
    </lineage>
</organism>
<dbReference type="PANTHER" id="PTHR35081">
    <property type="entry name" value="COILED-COIL DOMAIN-CONTAINING PROTEIN 105"/>
    <property type="match status" value="1"/>
</dbReference>
<reference evidence="3" key="3">
    <citation type="submission" date="2025-09" db="UniProtKB">
        <authorList>
            <consortium name="Ensembl"/>
        </authorList>
    </citation>
    <scope>IDENTIFICATION</scope>
</reference>
<keyword evidence="1" id="KW-0175">Coiled coil</keyword>
<sequence>MPVFLHPLEPAPEDRVGPPEWRQHTRDTVTAAQQLTERCGANALSVWQPRESISDPNIDRNRCRKTYMLPWRFRAEMLKDGGTVEQPPPGDGVTLWKEKLKPPAWLATIPLPLNREARAMQSNEYIQNYGRGVRLLAARLRQAEQEINEQLRAVFRQRETTDRRLSEIRKGLLINEQSRKIRLFRPASEKVPDKADTLLLWEKEELQGLKRKLEKDMEASEILLKALSKCRDDLTFCCEERLQVVDLMNHCLDAALVEAGRQSWINISRVHTPKVQGTASPPVNPVGVNPPGASCPSVGTLFPHLPETQSPRNWTDLHPSSSNVVSGLSSSGRQHGKERLNMMAGLTRGTIHRCQKFKEEILITKGLNKGPVCQKHLETREKLERPMVRVFQRHVGTQLPEANHLSMGTEKLTRHAIKMDKDLEKLIATRKHLNTCLRDKKIGHQVDYDVLRLRLRESHPHMNYEQVQRMGHY</sequence>
<reference evidence="3" key="2">
    <citation type="submission" date="2025-08" db="UniProtKB">
        <authorList>
            <consortium name="Ensembl"/>
        </authorList>
    </citation>
    <scope>IDENTIFICATION</scope>
</reference>